<dbReference type="RefSeq" id="WP_136877974.1">
    <property type="nucleotide sequence ID" value="NZ_SWBO01000010.1"/>
</dbReference>
<comment type="caution">
    <text evidence="2">The sequence shown here is derived from an EMBL/GenBank/DDBJ whole genome shotgun (WGS) entry which is preliminary data.</text>
</comment>
<accession>A0A4U1BZ52</accession>
<evidence type="ECO:0000256" key="1">
    <source>
        <dbReference type="SAM" id="Phobius"/>
    </source>
</evidence>
<dbReference type="InterPro" id="IPR024623">
    <property type="entry name" value="YtxH"/>
</dbReference>
<evidence type="ECO:0000313" key="3">
    <source>
        <dbReference type="Proteomes" id="UP000310477"/>
    </source>
</evidence>
<dbReference type="EMBL" id="SWBO01000010">
    <property type="protein sequence ID" value="TKB98050.1"/>
    <property type="molecule type" value="Genomic_DNA"/>
</dbReference>
<reference evidence="2 3" key="1">
    <citation type="submission" date="2019-04" db="EMBL/GenBank/DDBJ databases">
        <title>Pedobacter sp. AR-2-6 sp. nov., isolated from Arctic soil.</title>
        <authorList>
            <person name="Dahal R.H."/>
            <person name="Kim D.-U."/>
        </authorList>
    </citation>
    <scope>NUCLEOTIDE SEQUENCE [LARGE SCALE GENOMIC DNA]</scope>
    <source>
        <strain evidence="2 3">AR-2-6</strain>
    </source>
</reference>
<dbReference type="Pfam" id="PF12732">
    <property type="entry name" value="YtxH"/>
    <property type="match status" value="1"/>
</dbReference>
<protein>
    <submittedName>
        <fullName evidence="2">YtxH domain-containing protein</fullName>
    </submittedName>
</protein>
<evidence type="ECO:0000313" key="2">
    <source>
        <dbReference type="EMBL" id="TKB98050.1"/>
    </source>
</evidence>
<dbReference type="OrthoDB" id="766896at2"/>
<keyword evidence="3" id="KW-1185">Reference proteome</keyword>
<keyword evidence="1" id="KW-0472">Membrane</keyword>
<sequence length="122" mass="13508">MKYGKLISKLTKRSNNNGYVAVALVAGLAAGALLSILFAPESGEDTRRVIRDKAKGLGDNARDKFNALKNKFNGYDFEEHDDDVAPEVPHFVNKVPKKRKSDIKDIVHEAHVESQNTEQSIS</sequence>
<gene>
    <name evidence="2" type="ORF">FA045_15430</name>
</gene>
<dbReference type="Proteomes" id="UP000310477">
    <property type="component" value="Unassembled WGS sequence"/>
</dbReference>
<dbReference type="AlphaFoldDB" id="A0A4U1BZ52"/>
<proteinExistence type="predicted"/>
<feature type="transmembrane region" description="Helical" evidence="1">
    <location>
        <begin position="20"/>
        <end position="39"/>
    </location>
</feature>
<keyword evidence="1" id="KW-0812">Transmembrane</keyword>
<keyword evidence="1" id="KW-1133">Transmembrane helix</keyword>
<organism evidence="2 3">
    <name type="scientific">Pedobacter cryotolerans</name>
    <dbReference type="NCBI Taxonomy" id="2571270"/>
    <lineage>
        <taxon>Bacteria</taxon>
        <taxon>Pseudomonadati</taxon>
        <taxon>Bacteroidota</taxon>
        <taxon>Sphingobacteriia</taxon>
        <taxon>Sphingobacteriales</taxon>
        <taxon>Sphingobacteriaceae</taxon>
        <taxon>Pedobacter</taxon>
    </lineage>
</organism>
<name>A0A4U1BZ52_9SPHI</name>